<feature type="region of interest" description="Disordered" evidence="1">
    <location>
        <begin position="23"/>
        <end position="42"/>
    </location>
</feature>
<dbReference type="EMBL" id="VICG01000008">
    <property type="protein sequence ID" value="KAA8569438.1"/>
    <property type="molecule type" value="Genomic_DNA"/>
</dbReference>
<protein>
    <submittedName>
        <fullName evidence="2">Uncharacterized protein</fullName>
    </submittedName>
</protein>
<evidence type="ECO:0000313" key="2">
    <source>
        <dbReference type="EMBL" id="KAA8569438.1"/>
    </source>
</evidence>
<organism evidence="2 3">
    <name type="scientific">Monilinia fructicola</name>
    <name type="common">Brown rot fungus</name>
    <name type="synonym">Ciboria fructicola</name>
    <dbReference type="NCBI Taxonomy" id="38448"/>
    <lineage>
        <taxon>Eukaryota</taxon>
        <taxon>Fungi</taxon>
        <taxon>Dikarya</taxon>
        <taxon>Ascomycota</taxon>
        <taxon>Pezizomycotina</taxon>
        <taxon>Leotiomycetes</taxon>
        <taxon>Helotiales</taxon>
        <taxon>Sclerotiniaceae</taxon>
        <taxon>Monilinia</taxon>
    </lineage>
</organism>
<reference evidence="2 3" key="1">
    <citation type="submission" date="2019-06" db="EMBL/GenBank/DDBJ databases">
        <title>Genome Sequence of the Brown Rot Fungal Pathogen Monilinia fructicola.</title>
        <authorList>
            <person name="De Miccolis Angelini R.M."/>
            <person name="Landi L."/>
            <person name="Abate D."/>
            <person name="Pollastro S."/>
            <person name="Romanazzi G."/>
            <person name="Faretra F."/>
        </authorList>
    </citation>
    <scope>NUCLEOTIDE SEQUENCE [LARGE SCALE GENOMIC DNA]</scope>
    <source>
        <strain evidence="2 3">Mfrc123</strain>
    </source>
</reference>
<name>A0A5M9JIX0_MONFR</name>
<accession>A0A5M9JIX0</accession>
<dbReference type="Proteomes" id="UP000322873">
    <property type="component" value="Unassembled WGS sequence"/>
</dbReference>
<evidence type="ECO:0000313" key="3">
    <source>
        <dbReference type="Proteomes" id="UP000322873"/>
    </source>
</evidence>
<dbReference type="AlphaFoldDB" id="A0A5M9JIX0"/>
<comment type="caution">
    <text evidence="2">The sequence shown here is derived from an EMBL/GenBank/DDBJ whole genome shotgun (WGS) entry which is preliminary data.</text>
</comment>
<gene>
    <name evidence="2" type="ORF">EYC84_001074</name>
</gene>
<feature type="compositionally biased region" description="Basic and acidic residues" evidence="1">
    <location>
        <begin position="50"/>
        <end position="72"/>
    </location>
</feature>
<feature type="region of interest" description="Disordered" evidence="1">
    <location>
        <begin position="50"/>
        <end position="82"/>
    </location>
</feature>
<proteinExistence type="predicted"/>
<evidence type="ECO:0000256" key="1">
    <source>
        <dbReference type="SAM" id="MobiDB-lite"/>
    </source>
</evidence>
<sequence>MLRTWPQDTKLVIPQLRDGKLQCSQKSLSKTPTSPLRSGGSVTRSYRIAKDKKDSFHGEHEQDAEERAESKKMVSLSIEVGT</sequence>
<keyword evidence="3" id="KW-1185">Reference proteome</keyword>